<evidence type="ECO:0000256" key="1">
    <source>
        <dbReference type="SAM" id="MobiDB-lite"/>
    </source>
</evidence>
<organism evidence="2 3">
    <name type="scientific">Actinacidiphila reveromycinica</name>
    <dbReference type="NCBI Taxonomy" id="659352"/>
    <lineage>
        <taxon>Bacteria</taxon>
        <taxon>Bacillati</taxon>
        <taxon>Actinomycetota</taxon>
        <taxon>Actinomycetes</taxon>
        <taxon>Kitasatosporales</taxon>
        <taxon>Streptomycetaceae</taxon>
        <taxon>Actinacidiphila</taxon>
    </lineage>
</organism>
<protein>
    <submittedName>
        <fullName evidence="2">Uncharacterized protein</fullName>
    </submittedName>
</protein>
<dbReference type="EMBL" id="AP018366">
    <property type="protein sequence ID" value="BBG20707.1"/>
    <property type="molecule type" value="Genomic_DNA"/>
</dbReference>
<name>A0A7R6QF02_9ACTN</name>
<dbReference type="AlphaFoldDB" id="A0A7R6QF02"/>
<accession>A0A7R6QF02</accession>
<geneLocation type="plasmid" evidence="2 3">
    <name>pRVR1</name>
</geneLocation>
<evidence type="ECO:0000313" key="2">
    <source>
        <dbReference type="EMBL" id="BBG20707.1"/>
    </source>
</evidence>
<keyword evidence="2" id="KW-0614">Plasmid</keyword>
<proteinExistence type="predicted"/>
<feature type="region of interest" description="Disordered" evidence="1">
    <location>
        <begin position="1"/>
        <end position="37"/>
    </location>
</feature>
<keyword evidence="3" id="KW-1185">Reference proteome</keyword>
<dbReference type="Proteomes" id="UP000595703">
    <property type="component" value="Plasmid pRVR1"/>
</dbReference>
<sequence length="37" mass="3868">MSANSQVGGTTPKAGGRLLDGRTWGQYPPRRPPATAD</sequence>
<dbReference type="KEGG" id="arev:RVR_P188"/>
<gene>
    <name evidence="2" type="ORF">RVR_P188</name>
</gene>
<evidence type="ECO:0000313" key="3">
    <source>
        <dbReference type="Proteomes" id="UP000595703"/>
    </source>
</evidence>
<reference evidence="2 3" key="1">
    <citation type="journal article" date="2020" name="Sci. Rep.">
        <title>beta-carboline chemical signals induce reveromycin production through a LuxR family regulator in Streptomyces sp. SN-593.</title>
        <authorList>
            <person name="Panthee S."/>
            <person name="Kito N."/>
            <person name="Hayashi T."/>
            <person name="Shimizu T."/>
            <person name="Ishikawa J."/>
            <person name="Hamamoto H."/>
            <person name="Osada H."/>
            <person name="Takahashi S."/>
        </authorList>
    </citation>
    <scope>NUCLEOTIDE SEQUENCE [LARGE SCALE GENOMIC DNA]</scope>
    <source>
        <strain evidence="2 3">SN-593</strain>
        <plasmid evidence="2 3">pRVR1</plasmid>
    </source>
</reference>
<dbReference type="RefSeq" id="WP_237405497.1">
    <property type="nucleotide sequence ID" value="NZ_AP018366.1"/>
</dbReference>